<evidence type="ECO:0000256" key="5">
    <source>
        <dbReference type="ARBA" id="ARBA00023002"/>
    </source>
</evidence>
<dbReference type="PROSITE" id="PS00086">
    <property type="entry name" value="CYTOCHROME_P450"/>
    <property type="match status" value="1"/>
</dbReference>
<dbReference type="GO" id="GO:0016705">
    <property type="term" value="F:oxidoreductase activity, acting on paired donors, with incorporation or reduction of molecular oxygen"/>
    <property type="evidence" value="ECO:0007669"/>
    <property type="project" value="InterPro"/>
</dbReference>
<evidence type="ECO:0000256" key="10">
    <source>
        <dbReference type="SAM" id="MobiDB-lite"/>
    </source>
</evidence>
<comment type="similarity">
    <text evidence="2 9">Belongs to the cytochrome P450 family.</text>
</comment>
<dbReference type="GO" id="GO:0020037">
    <property type="term" value="F:heme binding"/>
    <property type="evidence" value="ECO:0007669"/>
    <property type="project" value="InterPro"/>
</dbReference>
<dbReference type="InterPro" id="IPR002401">
    <property type="entry name" value="Cyt_P450_E_grp-I"/>
</dbReference>
<organism evidence="11 12">
    <name type="scientific">Conexibacter arvalis</name>
    <dbReference type="NCBI Taxonomy" id="912552"/>
    <lineage>
        <taxon>Bacteria</taxon>
        <taxon>Bacillati</taxon>
        <taxon>Actinomycetota</taxon>
        <taxon>Thermoleophilia</taxon>
        <taxon>Solirubrobacterales</taxon>
        <taxon>Conexibacteraceae</taxon>
        <taxon>Conexibacter</taxon>
    </lineage>
</organism>
<keyword evidence="7 9" id="KW-0503">Monooxygenase</keyword>
<dbReference type="PRINTS" id="PR00385">
    <property type="entry name" value="P450"/>
</dbReference>
<proteinExistence type="inferred from homology"/>
<dbReference type="Gene3D" id="1.10.630.10">
    <property type="entry name" value="Cytochrome P450"/>
    <property type="match status" value="1"/>
</dbReference>
<evidence type="ECO:0000256" key="4">
    <source>
        <dbReference type="ARBA" id="ARBA00022723"/>
    </source>
</evidence>
<dbReference type="EMBL" id="JACHNU010000002">
    <property type="protein sequence ID" value="MBB4662371.1"/>
    <property type="molecule type" value="Genomic_DNA"/>
</dbReference>
<evidence type="ECO:0000256" key="2">
    <source>
        <dbReference type="ARBA" id="ARBA00010617"/>
    </source>
</evidence>
<gene>
    <name evidence="11" type="ORF">BDZ31_001957</name>
</gene>
<dbReference type="GO" id="GO:0005506">
    <property type="term" value="F:iron ion binding"/>
    <property type="evidence" value="ECO:0007669"/>
    <property type="project" value="InterPro"/>
</dbReference>
<evidence type="ECO:0000313" key="11">
    <source>
        <dbReference type="EMBL" id="MBB4662371.1"/>
    </source>
</evidence>
<keyword evidence="4 8" id="KW-0479">Metal-binding</keyword>
<protein>
    <submittedName>
        <fullName evidence="11">Cytochrome P450</fullName>
    </submittedName>
</protein>
<dbReference type="Pfam" id="PF00067">
    <property type="entry name" value="p450"/>
    <property type="match status" value="1"/>
</dbReference>
<reference evidence="11 12" key="1">
    <citation type="submission" date="2020-08" db="EMBL/GenBank/DDBJ databases">
        <title>Genomic Encyclopedia of Archaeal and Bacterial Type Strains, Phase II (KMG-II): from individual species to whole genera.</title>
        <authorList>
            <person name="Goeker M."/>
        </authorList>
    </citation>
    <scope>NUCLEOTIDE SEQUENCE [LARGE SCALE GENOMIC DNA]</scope>
    <source>
        <strain evidence="11 12">DSM 23288</strain>
    </source>
</reference>
<comment type="cofactor">
    <cofactor evidence="1 8">
        <name>heme</name>
        <dbReference type="ChEBI" id="CHEBI:30413"/>
    </cofactor>
</comment>
<evidence type="ECO:0000256" key="6">
    <source>
        <dbReference type="ARBA" id="ARBA00023004"/>
    </source>
</evidence>
<dbReference type="PANTHER" id="PTHR24286">
    <property type="entry name" value="CYTOCHROME P450 26"/>
    <property type="match status" value="1"/>
</dbReference>
<dbReference type="Proteomes" id="UP000585272">
    <property type="component" value="Unassembled WGS sequence"/>
</dbReference>
<dbReference type="InterPro" id="IPR017972">
    <property type="entry name" value="Cyt_P450_CS"/>
</dbReference>
<dbReference type="SUPFAM" id="SSF48264">
    <property type="entry name" value="Cytochrome P450"/>
    <property type="match status" value="1"/>
</dbReference>
<comment type="caution">
    <text evidence="11">The sequence shown here is derived from an EMBL/GenBank/DDBJ whole genome shotgun (WGS) entry which is preliminary data.</text>
</comment>
<keyword evidence="5 9" id="KW-0560">Oxidoreductase</keyword>
<keyword evidence="3 8" id="KW-0349">Heme</keyword>
<keyword evidence="12" id="KW-1185">Reference proteome</keyword>
<dbReference type="PRINTS" id="PR00463">
    <property type="entry name" value="EP450I"/>
</dbReference>
<dbReference type="PANTHER" id="PTHR24286:SF24">
    <property type="entry name" value="LANOSTEROL 14-ALPHA DEMETHYLASE"/>
    <property type="match status" value="1"/>
</dbReference>
<feature type="region of interest" description="Disordered" evidence="10">
    <location>
        <begin position="322"/>
        <end position="341"/>
    </location>
</feature>
<name>A0A840IDP1_9ACTN</name>
<sequence length="498" mass="52247">MKLALPPGPRDGRLEQTVRFHRDPLGFLRAARAEFGEVFTIRLLVTGPTVVVAAPEAVAPLLAADPLRARGGEARRRVLGFVSPRSVLGADGGEHRAARARVEPAFAPAAVAARRAAIAELAERHARSWPRDRPLRLLPRTRALADDVFVRLVLGIRDETRARLLVPAIRRMLWTPGYPPLPPPGEGAGFLGELAGPLFDRRAEPVRRLLAAELEERRRDGDAAAAPAAGGAAGIVAESGSAPAAGTAAGIVAESRGAPAAAPDLIDCMVGGVAAPPLPTAAAVDQLIPLLAAGQEPPACALAWLLDRVAREPELAAPFFDATADPPADARPDAADGAPIAARSGAGVGAAAPTGAAATSAARERFVRETLRLRPPVHAVVRRLREPLTVGGATLPAGAVALLPTVLLHRDPLAFPDPDAFRPERWASAPDETPYLPFGGGERRCLGEPLAHALLETALPLLAREARLRPIGREPERMVVRGTVTAARRRGLALARPR</sequence>
<dbReference type="GO" id="GO:0016125">
    <property type="term" value="P:sterol metabolic process"/>
    <property type="evidence" value="ECO:0007669"/>
    <property type="project" value="TreeGrafter"/>
</dbReference>
<dbReference type="InterPro" id="IPR036396">
    <property type="entry name" value="Cyt_P450_sf"/>
</dbReference>
<accession>A0A840IDP1</accession>
<evidence type="ECO:0000256" key="9">
    <source>
        <dbReference type="RuleBase" id="RU000461"/>
    </source>
</evidence>
<dbReference type="GO" id="GO:0004497">
    <property type="term" value="F:monooxygenase activity"/>
    <property type="evidence" value="ECO:0007669"/>
    <property type="project" value="UniProtKB-KW"/>
</dbReference>
<evidence type="ECO:0000256" key="8">
    <source>
        <dbReference type="PIRSR" id="PIRSR602401-1"/>
    </source>
</evidence>
<dbReference type="InterPro" id="IPR001128">
    <property type="entry name" value="Cyt_P450"/>
</dbReference>
<dbReference type="RefSeq" id="WP_183341510.1">
    <property type="nucleotide sequence ID" value="NZ_JACHNU010000002.1"/>
</dbReference>
<evidence type="ECO:0000313" key="12">
    <source>
        <dbReference type="Proteomes" id="UP000585272"/>
    </source>
</evidence>
<evidence type="ECO:0000256" key="7">
    <source>
        <dbReference type="ARBA" id="ARBA00023033"/>
    </source>
</evidence>
<keyword evidence="6 8" id="KW-0408">Iron</keyword>
<evidence type="ECO:0000256" key="3">
    <source>
        <dbReference type="ARBA" id="ARBA00022617"/>
    </source>
</evidence>
<dbReference type="AlphaFoldDB" id="A0A840IDP1"/>
<feature type="binding site" description="axial binding residue" evidence="8">
    <location>
        <position position="445"/>
    </location>
    <ligand>
        <name>heme</name>
        <dbReference type="ChEBI" id="CHEBI:30413"/>
    </ligand>
    <ligandPart>
        <name>Fe</name>
        <dbReference type="ChEBI" id="CHEBI:18248"/>
    </ligandPart>
</feature>
<evidence type="ECO:0000256" key="1">
    <source>
        <dbReference type="ARBA" id="ARBA00001971"/>
    </source>
</evidence>